<organism evidence="1 2">
    <name type="scientific">Alligator mississippiensis</name>
    <name type="common">American alligator</name>
    <dbReference type="NCBI Taxonomy" id="8496"/>
    <lineage>
        <taxon>Eukaryota</taxon>
        <taxon>Metazoa</taxon>
        <taxon>Chordata</taxon>
        <taxon>Craniata</taxon>
        <taxon>Vertebrata</taxon>
        <taxon>Euteleostomi</taxon>
        <taxon>Archelosauria</taxon>
        <taxon>Archosauria</taxon>
        <taxon>Crocodylia</taxon>
        <taxon>Alligatoridae</taxon>
        <taxon>Alligatorinae</taxon>
        <taxon>Alligator</taxon>
    </lineage>
</organism>
<evidence type="ECO:0000313" key="2">
    <source>
        <dbReference type="Proteomes" id="UP000050525"/>
    </source>
</evidence>
<dbReference type="EMBL" id="AKHW03002184">
    <property type="protein sequence ID" value="KYO39866.1"/>
    <property type="molecule type" value="Genomic_DNA"/>
</dbReference>
<protein>
    <submittedName>
        <fullName evidence="1">Uncharacterized protein</fullName>
    </submittedName>
</protein>
<name>A0A151NSP7_ALLMI</name>
<dbReference type="Proteomes" id="UP000050525">
    <property type="component" value="Unassembled WGS sequence"/>
</dbReference>
<dbReference type="AlphaFoldDB" id="A0A151NSP7"/>
<reference evidence="1 2" key="1">
    <citation type="journal article" date="2012" name="Genome Biol.">
        <title>Sequencing three crocodilian genomes to illuminate the evolution of archosaurs and amniotes.</title>
        <authorList>
            <person name="St John J.A."/>
            <person name="Braun E.L."/>
            <person name="Isberg S.R."/>
            <person name="Miles L.G."/>
            <person name="Chong A.Y."/>
            <person name="Gongora J."/>
            <person name="Dalzell P."/>
            <person name="Moran C."/>
            <person name="Bed'hom B."/>
            <person name="Abzhanov A."/>
            <person name="Burgess S.C."/>
            <person name="Cooksey A.M."/>
            <person name="Castoe T.A."/>
            <person name="Crawford N.G."/>
            <person name="Densmore L.D."/>
            <person name="Drew J.C."/>
            <person name="Edwards S.V."/>
            <person name="Faircloth B.C."/>
            <person name="Fujita M.K."/>
            <person name="Greenwold M.J."/>
            <person name="Hoffmann F.G."/>
            <person name="Howard J.M."/>
            <person name="Iguchi T."/>
            <person name="Janes D.E."/>
            <person name="Khan S.Y."/>
            <person name="Kohno S."/>
            <person name="de Koning A.J."/>
            <person name="Lance S.L."/>
            <person name="McCarthy F.M."/>
            <person name="McCormack J.E."/>
            <person name="Merchant M.E."/>
            <person name="Peterson D.G."/>
            <person name="Pollock D.D."/>
            <person name="Pourmand N."/>
            <person name="Raney B.J."/>
            <person name="Roessler K.A."/>
            <person name="Sanford J.R."/>
            <person name="Sawyer R.H."/>
            <person name="Schmidt C.J."/>
            <person name="Triplett E.W."/>
            <person name="Tuberville T.D."/>
            <person name="Venegas-Anaya M."/>
            <person name="Howard J.T."/>
            <person name="Jarvis E.D."/>
            <person name="Guillette L.J.Jr."/>
            <person name="Glenn T.C."/>
            <person name="Green R.E."/>
            <person name="Ray D.A."/>
        </authorList>
    </citation>
    <scope>NUCLEOTIDE SEQUENCE [LARGE SCALE GENOMIC DNA]</scope>
    <source>
        <strain evidence="1">KSC_2009_1</strain>
    </source>
</reference>
<accession>A0A151NSP7</accession>
<gene>
    <name evidence="1" type="ORF">Y1Q_0006730</name>
</gene>
<sequence>MWSSSKSLNWPVDRSPCPAHQKTMMFQRQNIPEAAERKRGDLTSTIGKYQLTRLKGRPEQRNFRQLYGRDHPF</sequence>
<comment type="caution">
    <text evidence="1">The sequence shown here is derived from an EMBL/GenBank/DDBJ whole genome shotgun (WGS) entry which is preliminary data.</text>
</comment>
<proteinExistence type="predicted"/>
<evidence type="ECO:0000313" key="1">
    <source>
        <dbReference type="EMBL" id="KYO39866.1"/>
    </source>
</evidence>
<keyword evidence="2" id="KW-1185">Reference proteome</keyword>